<dbReference type="EMBL" id="KI669492">
    <property type="protein sequence ID" value="OCF37796.1"/>
    <property type="molecule type" value="Genomic_DNA"/>
</dbReference>
<protein>
    <recommendedName>
        <fullName evidence="4">Mitochondrial ATPase complex subunit ATP10</fullName>
    </recommendedName>
</protein>
<dbReference type="PANTHER" id="PTHR28106:SF1">
    <property type="entry name" value="MITOCHONDRIAL ATPASE COMPLEX SUBUNIT ATP10"/>
    <property type="match status" value="1"/>
</dbReference>
<dbReference type="Proteomes" id="UP000092666">
    <property type="component" value="Unassembled WGS sequence"/>
</dbReference>
<feature type="compositionally biased region" description="Low complexity" evidence="1">
    <location>
        <begin position="27"/>
        <end position="56"/>
    </location>
</feature>
<evidence type="ECO:0000313" key="2">
    <source>
        <dbReference type="EMBL" id="OCF37796.1"/>
    </source>
</evidence>
<dbReference type="AlphaFoldDB" id="A0A1B9H3F4"/>
<keyword evidence="3" id="KW-1185">Reference proteome</keyword>
<feature type="compositionally biased region" description="Pro residues" evidence="1">
    <location>
        <begin position="82"/>
        <end position="92"/>
    </location>
</feature>
<dbReference type="GO" id="GO:0005743">
    <property type="term" value="C:mitochondrial inner membrane"/>
    <property type="evidence" value="ECO:0007669"/>
    <property type="project" value="TreeGrafter"/>
</dbReference>
<name>A0A1B9H3F4_9TREE</name>
<feature type="region of interest" description="Disordered" evidence="1">
    <location>
        <begin position="1"/>
        <end position="104"/>
    </location>
</feature>
<evidence type="ECO:0008006" key="4">
    <source>
        <dbReference type="Google" id="ProtNLM"/>
    </source>
</evidence>
<accession>A0A1B9H3F4</accession>
<sequence length="321" mass="35284">MPPRLPLRSLAPLTSRYFASPAPRFVSSTSGPSKAGPSTSTTSATTTTTTTTTTSSADLPTQISSKVDGAEKKNGKPKRDPIPPLPRPPGVFNPPTAKSKTWAQRKEELLDDERHKAKRKALVKEATQGYFHDYNRAKVAGGGKLWIAPNVLIREDKALYFPDIQGRSLLGQDTHTTNLLKGKTTIVSLITTRLSEEHEQSFVQPVLEDVAGHPNFNFVQINHQENKLKSMLVSFLSSSLKRTIPEERWGSYLIAGGEWSKWDITVPLGLDNKLLGYIYLVDPNLKVRWAGCGQATREEAQALRRATAVLLGRMKAGPSTS</sequence>
<dbReference type="PANTHER" id="PTHR28106">
    <property type="entry name" value="MITOCHONDRIAL ATPASE COMPLEX SUBUNIT ATP10"/>
    <property type="match status" value="1"/>
</dbReference>
<feature type="compositionally biased region" description="Low complexity" evidence="1">
    <location>
        <begin position="1"/>
        <end position="16"/>
    </location>
</feature>
<reference evidence="3" key="2">
    <citation type="submission" date="2013-12" db="EMBL/GenBank/DDBJ databases">
        <title>Evolution of pathogenesis and genome organization in the Tremellales.</title>
        <authorList>
            <person name="Cuomo C."/>
            <person name="Litvintseva A."/>
            <person name="Heitman J."/>
            <person name="Chen Y."/>
            <person name="Sun S."/>
            <person name="Springer D."/>
            <person name="Dromer F."/>
            <person name="Young S."/>
            <person name="Zeng Q."/>
            <person name="Chapman S."/>
            <person name="Gujja S."/>
            <person name="Saif S."/>
            <person name="Birren B."/>
        </authorList>
    </citation>
    <scope>NUCLEOTIDE SEQUENCE [LARGE SCALE GENOMIC DNA]</scope>
    <source>
        <strain evidence="3">BCC8398</strain>
    </source>
</reference>
<evidence type="ECO:0000313" key="3">
    <source>
        <dbReference type="Proteomes" id="UP000092666"/>
    </source>
</evidence>
<proteinExistence type="predicted"/>
<reference evidence="2 3" key="1">
    <citation type="submission" date="2013-07" db="EMBL/GenBank/DDBJ databases">
        <title>The Genome Sequence of Cryptococcus heveanensis BCC8398.</title>
        <authorList>
            <consortium name="The Broad Institute Genome Sequencing Platform"/>
            <person name="Cuomo C."/>
            <person name="Litvintseva A."/>
            <person name="Chen Y."/>
            <person name="Heitman J."/>
            <person name="Sun S."/>
            <person name="Springer D."/>
            <person name="Dromer F."/>
            <person name="Young S.K."/>
            <person name="Zeng Q."/>
            <person name="Gargeya S."/>
            <person name="Fitzgerald M."/>
            <person name="Abouelleil A."/>
            <person name="Alvarado L."/>
            <person name="Berlin A.M."/>
            <person name="Chapman S.B."/>
            <person name="Dewar J."/>
            <person name="Goldberg J."/>
            <person name="Griggs A."/>
            <person name="Gujja S."/>
            <person name="Hansen M."/>
            <person name="Howarth C."/>
            <person name="Imamovic A."/>
            <person name="Larimer J."/>
            <person name="McCowan C."/>
            <person name="Murphy C."/>
            <person name="Pearson M."/>
            <person name="Priest M."/>
            <person name="Roberts A."/>
            <person name="Saif S."/>
            <person name="Shea T."/>
            <person name="Sykes S."/>
            <person name="Wortman J."/>
            <person name="Nusbaum C."/>
            <person name="Birren B."/>
        </authorList>
    </citation>
    <scope>NUCLEOTIDE SEQUENCE [LARGE SCALE GENOMIC DNA]</scope>
    <source>
        <strain evidence="2 3">BCC8398</strain>
    </source>
</reference>
<gene>
    <name evidence="2" type="ORF">I316_00020</name>
</gene>
<feature type="compositionally biased region" description="Basic and acidic residues" evidence="1">
    <location>
        <begin position="68"/>
        <end position="81"/>
    </location>
</feature>
<dbReference type="OrthoDB" id="17089at2759"/>
<dbReference type="Pfam" id="PF05176">
    <property type="entry name" value="ATP-synt_10"/>
    <property type="match status" value="1"/>
</dbReference>
<dbReference type="STRING" id="1296120.A0A1B9H3F4"/>
<dbReference type="InterPro" id="IPR007849">
    <property type="entry name" value="ATP10"/>
</dbReference>
<dbReference type="GO" id="GO:0033615">
    <property type="term" value="P:mitochondrial proton-transporting ATP synthase complex assembly"/>
    <property type="evidence" value="ECO:0007669"/>
    <property type="project" value="TreeGrafter"/>
</dbReference>
<evidence type="ECO:0000256" key="1">
    <source>
        <dbReference type="SAM" id="MobiDB-lite"/>
    </source>
</evidence>
<organism evidence="2 3">
    <name type="scientific">Kwoniella heveanensis BCC8398</name>
    <dbReference type="NCBI Taxonomy" id="1296120"/>
    <lineage>
        <taxon>Eukaryota</taxon>
        <taxon>Fungi</taxon>
        <taxon>Dikarya</taxon>
        <taxon>Basidiomycota</taxon>
        <taxon>Agaricomycotina</taxon>
        <taxon>Tremellomycetes</taxon>
        <taxon>Tremellales</taxon>
        <taxon>Cryptococcaceae</taxon>
        <taxon>Kwoniella</taxon>
    </lineage>
</organism>